<feature type="transmembrane region" description="Helical" evidence="11">
    <location>
        <begin position="6"/>
        <end position="28"/>
    </location>
</feature>
<comment type="subcellular location">
    <subcellularLocation>
        <location evidence="2">Cell membrane</location>
        <topology evidence="2">Multi-pass membrane protein</topology>
    </subcellularLocation>
</comment>
<dbReference type="PANTHER" id="PTHR44936">
    <property type="entry name" value="SENSOR PROTEIN CREC"/>
    <property type="match status" value="1"/>
</dbReference>
<evidence type="ECO:0000256" key="11">
    <source>
        <dbReference type="SAM" id="Phobius"/>
    </source>
</evidence>
<dbReference type="AlphaFoldDB" id="A0A077EEU3"/>
<evidence type="ECO:0000256" key="5">
    <source>
        <dbReference type="ARBA" id="ARBA00022553"/>
    </source>
</evidence>
<evidence type="ECO:0000256" key="6">
    <source>
        <dbReference type="ARBA" id="ARBA00022679"/>
    </source>
</evidence>
<keyword evidence="5" id="KW-0597">Phosphoprotein</keyword>
<dbReference type="HOGENOM" id="CLU_026375_2_0_10"/>
<reference evidence="13 14" key="1">
    <citation type="journal article" date="2013" name="Lancet">
        <title>First case of E anophelis outbreak in an intensive-care unit.</title>
        <authorList>
            <person name="Teo J."/>
            <person name="Tan S.Y."/>
            <person name="Tay M."/>
            <person name="Ding Y."/>
            <person name="Kjelleberg S."/>
            <person name="Givskov M."/>
            <person name="Lin R.T."/>
            <person name="Yang L."/>
        </authorList>
    </citation>
    <scope>NUCLEOTIDE SEQUENCE [LARGE SCALE GENOMIC DNA]</scope>
    <source>
        <strain evidence="13 14">NUHP1</strain>
    </source>
</reference>
<comment type="catalytic activity">
    <reaction evidence="1">
        <text>ATP + protein L-histidine = ADP + protein N-phospho-L-histidine.</text>
        <dbReference type="EC" id="2.7.13.3"/>
    </reaction>
</comment>
<dbReference type="InterPro" id="IPR036097">
    <property type="entry name" value="HisK_dim/P_sf"/>
</dbReference>
<evidence type="ECO:0000313" key="14">
    <source>
        <dbReference type="Proteomes" id="UP000028933"/>
    </source>
</evidence>
<dbReference type="eggNOG" id="COG2205">
    <property type="taxonomic scope" value="Bacteria"/>
</dbReference>
<name>A0A077EEU3_9FLAO</name>
<dbReference type="InterPro" id="IPR050980">
    <property type="entry name" value="2C_sensor_his_kinase"/>
</dbReference>
<dbReference type="GO" id="GO:0000155">
    <property type="term" value="F:phosphorelay sensor kinase activity"/>
    <property type="evidence" value="ECO:0007669"/>
    <property type="project" value="InterPro"/>
</dbReference>
<sequence>MLKNYKWLVSAFALLFLLLVGIQIYFLYKTYQIKENNIYDKLDKDLGQYQPILRKKLEVSENTVQKMLIRFNKGEITKKQLLDFFTKNKETIKPYFSHYVDSVASRSNLQVAISHQFRNVLSTTDNRYILDSTVTIYETKRPITKVGRRYGGEWETSNENRDDKTNKLNNFYSFKVKTYYNLQILNIKSIVFRDLTILIISCILILAAVLWLFTRTIKNLISQQKQVEILHTVVDNIAHEFKTPIATLKIAAKSLRKNWNPENLPLIERQINRLESLMLQLQDNDDQENTETSYDDWNNYIEDLQFANPRVEFVLHNTTPNTLPFNRTAMETLIKNLCENSAKYGATRVEIDLRAIQNTLDIKITDNGNGIPKKEQQRIFEKFYRIQSDNVHNTKGLGLGLFLVKDIVNRYNGSIGLVSETGKGTTFKIALPYEN</sequence>
<dbReference type="CDD" id="cd00075">
    <property type="entry name" value="HATPase"/>
    <property type="match status" value="1"/>
</dbReference>
<keyword evidence="11" id="KW-1133">Transmembrane helix</keyword>
<dbReference type="EC" id="2.7.13.3" evidence="3"/>
<evidence type="ECO:0000256" key="10">
    <source>
        <dbReference type="SAM" id="Coils"/>
    </source>
</evidence>
<feature type="domain" description="Histidine kinase" evidence="12">
    <location>
        <begin position="236"/>
        <end position="435"/>
    </location>
</feature>
<evidence type="ECO:0000256" key="7">
    <source>
        <dbReference type="ARBA" id="ARBA00022741"/>
    </source>
</evidence>
<gene>
    <name evidence="13" type="ORF">BD94_2366</name>
</gene>
<evidence type="ECO:0000256" key="1">
    <source>
        <dbReference type="ARBA" id="ARBA00000085"/>
    </source>
</evidence>
<dbReference type="InterPro" id="IPR004358">
    <property type="entry name" value="Sig_transdc_His_kin-like_C"/>
</dbReference>
<dbReference type="Pfam" id="PF02518">
    <property type="entry name" value="HATPase_c"/>
    <property type="match status" value="1"/>
</dbReference>
<dbReference type="PANTHER" id="PTHR44936:SF10">
    <property type="entry name" value="SENSOR PROTEIN RSTB"/>
    <property type="match status" value="1"/>
</dbReference>
<evidence type="ECO:0000313" key="13">
    <source>
        <dbReference type="EMBL" id="AIL46141.1"/>
    </source>
</evidence>
<dbReference type="InterPro" id="IPR003661">
    <property type="entry name" value="HisK_dim/P_dom"/>
</dbReference>
<keyword evidence="10" id="KW-0175">Coiled coil</keyword>
<dbReference type="CDD" id="cd00082">
    <property type="entry name" value="HisKA"/>
    <property type="match status" value="1"/>
</dbReference>
<dbReference type="KEGG" id="eao:BD94_2366"/>
<keyword evidence="11" id="KW-0472">Membrane</keyword>
<evidence type="ECO:0000259" key="12">
    <source>
        <dbReference type="PROSITE" id="PS50109"/>
    </source>
</evidence>
<keyword evidence="7" id="KW-0547">Nucleotide-binding</keyword>
<dbReference type="SUPFAM" id="SSF55874">
    <property type="entry name" value="ATPase domain of HSP90 chaperone/DNA topoisomerase II/histidine kinase"/>
    <property type="match status" value="1"/>
</dbReference>
<proteinExistence type="predicted"/>
<dbReference type="InterPro" id="IPR005467">
    <property type="entry name" value="His_kinase_dom"/>
</dbReference>
<dbReference type="SMART" id="SM00387">
    <property type="entry name" value="HATPase_c"/>
    <property type="match status" value="1"/>
</dbReference>
<keyword evidence="6" id="KW-0808">Transferase</keyword>
<dbReference type="Pfam" id="PF00512">
    <property type="entry name" value="HisKA"/>
    <property type="match status" value="1"/>
</dbReference>
<dbReference type="SUPFAM" id="SSF47384">
    <property type="entry name" value="Homodimeric domain of signal transducing histidine kinase"/>
    <property type="match status" value="1"/>
</dbReference>
<dbReference type="GO" id="GO:0005886">
    <property type="term" value="C:plasma membrane"/>
    <property type="evidence" value="ECO:0007669"/>
    <property type="project" value="UniProtKB-SubCell"/>
</dbReference>
<feature type="transmembrane region" description="Helical" evidence="11">
    <location>
        <begin position="195"/>
        <end position="213"/>
    </location>
</feature>
<keyword evidence="8" id="KW-0418">Kinase</keyword>
<accession>A0A077EEU3</accession>
<dbReference type="PROSITE" id="PS50109">
    <property type="entry name" value="HIS_KIN"/>
    <property type="match status" value="1"/>
</dbReference>
<protein>
    <recommendedName>
        <fullName evidence="3">histidine kinase</fullName>
        <ecNumber evidence="3">2.7.13.3</ecNumber>
    </recommendedName>
</protein>
<dbReference type="InterPro" id="IPR003594">
    <property type="entry name" value="HATPase_dom"/>
</dbReference>
<dbReference type="InterPro" id="IPR036890">
    <property type="entry name" value="HATPase_C_sf"/>
</dbReference>
<dbReference type="Gene3D" id="3.30.565.10">
    <property type="entry name" value="Histidine kinase-like ATPase, C-terminal domain"/>
    <property type="match status" value="1"/>
</dbReference>
<evidence type="ECO:0000256" key="4">
    <source>
        <dbReference type="ARBA" id="ARBA00022475"/>
    </source>
</evidence>
<evidence type="ECO:0000256" key="8">
    <source>
        <dbReference type="ARBA" id="ARBA00022777"/>
    </source>
</evidence>
<dbReference type="EMBL" id="CP007547">
    <property type="protein sequence ID" value="AIL46141.1"/>
    <property type="molecule type" value="Genomic_DNA"/>
</dbReference>
<evidence type="ECO:0000256" key="2">
    <source>
        <dbReference type="ARBA" id="ARBA00004651"/>
    </source>
</evidence>
<keyword evidence="4" id="KW-1003">Cell membrane</keyword>
<keyword evidence="9" id="KW-0067">ATP-binding</keyword>
<dbReference type="STRING" id="1338011.BD94_2366"/>
<dbReference type="SMART" id="SM00388">
    <property type="entry name" value="HisKA"/>
    <property type="match status" value="1"/>
</dbReference>
<dbReference type="Gene3D" id="1.10.287.130">
    <property type="match status" value="1"/>
</dbReference>
<feature type="coiled-coil region" evidence="10">
    <location>
        <begin position="264"/>
        <end position="291"/>
    </location>
</feature>
<evidence type="ECO:0000256" key="3">
    <source>
        <dbReference type="ARBA" id="ARBA00012438"/>
    </source>
</evidence>
<keyword evidence="11" id="KW-0812">Transmembrane</keyword>
<organism evidence="13 14">
    <name type="scientific">Elizabethkingia anophelis NUHP1</name>
    <dbReference type="NCBI Taxonomy" id="1338011"/>
    <lineage>
        <taxon>Bacteria</taxon>
        <taxon>Pseudomonadati</taxon>
        <taxon>Bacteroidota</taxon>
        <taxon>Flavobacteriia</taxon>
        <taxon>Flavobacteriales</taxon>
        <taxon>Weeksellaceae</taxon>
        <taxon>Elizabethkingia</taxon>
    </lineage>
</organism>
<dbReference type="RefSeq" id="WP_024564111.1">
    <property type="nucleotide sequence ID" value="NZ_CP007547.1"/>
</dbReference>
<evidence type="ECO:0000256" key="9">
    <source>
        <dbReference type="ARBA" id="ARBA00022840"/>
    </source>
</evidence>
<dbReference type="GO" id="GO:0005524">
    <property type="term" value="F:ATP binding"/>
    <property type="evidence" value="ECO:0007669"/>
    <property type="project" value="UniProtKB-KW"/>
</dbReference>
<dbReference type="PRINTS" id="PR00344">
    <property type="entry name" value="BCTRLSENSOR"/>
</dbReference>
<dbReference type="Proteomes" id="UP000028933">
    <property type="component" value="Chromosome"/>
</dbReference>